<reference evidence="1 2" key="1">
    <citation type="submission" date="2021-01" db="EMBL/GenBank/DDBJ databases">
        <title>Whole genome sequence of Paenibacillus sonchi LMG 24727 for comparative genomics.</title>
        <authorList>
            <person name="Lee G."/>
            <person name="Kim M.-J."/>
            <person name="Lim K."/>
            <person name="Shin J.-H."/>
        </authorList>
    </citation>
    <scope>NUCLEOTIDE SEQUENCE [LARGE SCALE GENOMIC DNA]</scope>
    <source>
        <strain evidence="1 2">LMG 24727</strain>
    </source>
</reference>
<sequence length="75" mass="8502">MVKSQSIGDWLFLLQIGGFVDGAQTIYQAATDGTGQFRYVVGGDAKMLIHMKENTDEEEYNKYSSAFFLKRENLK</sequence>
<dbReference type="Proteomes" id="UP000595841">
    <property type="component" value="Chromosome"/>
</dbReference>
<evidence type="ECO:0000313" key="1">
    <source>
        <dbReference type="EMBL" id="QQZ62549.1"/>
    </source>
</evidence>
<proteinExistence type="predicted"/>
<dbReference type="RefSeq" id="WP_039832526.1">
    <property type="nucleotide sequence ID" value="NZ_CP068595.1"/>
</dbReference>
<organism evidence="1 2">
    <name type="scientific">Paenibacillus sonchi</name>
    <dbReference type="NCBI Taxonomy" id="373687"/>
    <lineage>
        <taxon>Bacteria</taxon>
        <taxon>Bacillati</taxon>
        <taxon>Bacillota</taxon>
        <taxon>Bacilli</taxon>
        <taxon>Bacillales</taxon>
        <taxon>Paenibacillaceae</taxon>
        <taxon>Paenibacillus</taxon>
        <taxon>Paenibacillus sonchi group</taxon>
    </lineage>
</organism>
<accession>A0A974PES0</accession>
<dbReference type="EMBL" id="CP068595">
    <property type="protein sequence ID" value="QQZ62549.1"/>
    <property type="molecule type" value="Genomic_DNA"/>
</dbReference>
<protein>
    <submittedName>
        <fullName evidence="1">Uncharacterized protein</fullName>
    </submittedName>
</protein>
<evidence type="ECO:0000313" key="2">
    <source>
        <dbReference type="Proteomes" id="UP000595841"/>
    </source>
</evidence>
<name>A0A974PES0_9BACL</name>
<dbReference type="KEGG" id="pson:JI735_08220"/>
<keyword evidence="2" id="KW-1185">Reference proteome</keyword>
<dbReference type="AlphaFoldDB" id="A0A974PES0"/>
<gene>
    <name evidence="1" type="ORF">JI735_08220</name>
</gene>